<evidence type="ECO:0000256" key="7">
    <source>
        <dbReference type="SAM" id="SignalP"/>
    </source>
</evidence>
<feature type="signal peptide" evidence="7">
    <location>
        <begin position="1"/>
        <end position="22"/>
    </location>
</feature>
<evidence type="ECO:0000256" key="1">
    <source>
        <dbReference type="ARBA" id="ARBA00022692"/>
    </source>
</evidence>
<dbReference type="PhylomeDB" id="B3RQM6"/>
<dbReference type="RefSeq" id="XP_002110716.1">
    <property type="nucleotide sequence ID" value="XM_002110680.1"/>
</dbReference>
<accession>B3RQM6</accession>
<dbReference type="CTD" id="6751929"/>
<dbReference type="EMBL" id="DS985243">
    <property type="protein sequence ID" value="EDV26720.1"/>
    <property type="molecule type" value="Genomic_DNA"/>
</dbReference>
<dbReference type="AlphaFoldDB" id="B3RQM6"/>
<dbReference type="GO" id="GO:0012505">
    <property type="term" value="C:endomembrane system"/>
    <property type="evidence" value="ECO:0007669"/>
    <property type="project" value="UniProtKB-SubCell"/>
</dbReference>
<organism evidence="9 10">
    <name type="scientific">Trichoplax adhaerens</name>
    <name type="common">Trichoplax reptans</name>
    <dbReference type="NCBI Taxonomy" id="10228"/>
    <lineage>
        <taxon>Eukaryota</taxon>
        <taxon>Metazoa</taxon>
        <taxon>Placozoa</taxon>
        <taxon>Uniplacotomia</taxon>
        <taxon>Trichoplacea</taxon>
        <taxon>Trichoplacidae</taxon>
        <taxon>Trichoplax</taxon>
    </lineage>
</organism>
<evidence type="ECO:0000259" key="8">
    <source>
        <dbReference type="PROSITE" id="PS50090"/>
    </source>
</evidence>
<dbReference type="PANTHER" id="PTHR44653:SF2">
    <property type="entry name" value="DNAJ HOMOLOG SUBFAMILY C MEMBER 1"/>
    <property type="match status" value="1"/>
</dbReference>
<evidence type="ECO:0000256" key="6">
    <source>
        <dbReference type="SAM" id="MobiDB-lite"/>
    </source>
</evidence>
<dbReference type="OrthoDB" id="1420887at2759"/>
<keyword evidence="4" id="KW-0472">Membrane</keyword>
<reference evidence="9 10" key="1">
    <citation type="journal article" date="2008" name="Nature">
        <title>The Trichoplax genome and the nature of placozoans.</title>
        <authorList>
            <person name="Srivastava M."/>
            <person name="Begovic E."/>
            <person name="Chapman J."/>
            <person name="Putnam N.H."/>
            <person name="Hellsten U."/>
            <person name="Kawashima T."/>
            <person name="Kuo A."/>
            <person name="Mitros T."/>
            <person name="Salamov A."/>
            <person name="Carpenter M.L."/>
            <person name="Signorovitch A.Y."/>
            <person name="Moreno M.A."/>
            <person name="Kamm K."/>
            <person name="Grimwood J."/>
            <person name="Schmutz J."/>
            <person name="Shapiro H."/>
            <person name="Grigoriev I.V."/>
            <person name="Buss L.W."/>
            <person name="Schierwater B."/>
            <person name="Dellaporta S.L."/>
            <person name="Rokhsar D.S."/>
        </authorList>
    </citation>
    <scope>NUCLEOTIDE SEQUENCE [LARGE SCALE GENOMIC DNA]</scope>
    <source>
        <strain evidence="9 10">Grell-BS-1999</strain>
    </source>
</reference>
<keyword evidence="2 7" id="KW-0732">Signal</keyword>
<evidence type="ECO:0000313" key="10">
    <source>
        <dbReference type="Proteomes" id="UP000009022"/>
    </source>
</evidence>
<evidence type="ECO:0000256" key="2">
    <source>
        <dbReference type="ARBA" id="ARBA00022729"/>
    </source>
</evidence>
<dbReference type="PROSITE" id="PS50090">
    <property type="entry name" value="MYB_LIKE"/>
    <property type="match status" value="1"/>
</dbReference>
<dbReference type="Proteomes" id="UP000009022">
    <property type="component" value="Unassembled WGS sequence"/>
</dbReference>
<dbReference type="STRING" id="10228.B3RQM6"/>
<name>B3RQM6_TRIAD</name>
<evidence type="ECO:0000256" key="4">
    <source>
        <dbReference type="ARBA" id="ARBA00023136"/>
    </source>
</evidence>
<keyword evidence="3" id="KW-1133">Transmembrane helix</keyword>
<dbReference type="InterPro" id="IPR052606">
    <property type="entry name" value="DnaJ_domain_protein"/>
</dbReference>
<dbReference type="SUPFAM" id="SSF46689">
    <property type="entry name" value="Homeodomain-like"/>
    <property type="match status" value="2"/>
</dbReference>
<dbReference type="PANTHER" id="PTHR44653">
    <property type="entry name" value="DNAJ HOMOLOG SUBFAMILY C MEMBER 1"/>
    <property type="match status" value="1"/>
</dbReference>
<dbReference type="HOGENOM" id="CLU_071924_0_0_1"/>
<feature type="chain" id="PRO_5002796853" description="Myb-like domain-containing protein" evidence="7">
    <location>
        <begin position="23"/>
        <end position="240"/>
    </location>
</feature>
<proteinExistence type="predicted"/>
<dbReference type="Pfam" id="PF23082">
    <property type="entry name" value="Myb_DNA-binding_2"/>
    <property type="match status" value="1"/>
</dbReference>
<evidence type="ECO:0000256" key="5">
    <source>
        <dbReference type="ARBA" id="ARBA00037847"/>
    </source>
</evidence>
<dbReference type="SMART" id="SM00717">
    <property type="entry name" value="SANT"/>
    <property type="match status" value="2"/>
</dbReference>
<keyword evidence="1" id="KW-0812">Transmembrane</keyword>
<dbReference type="Gene3D" id="1.10.10.60">
    <property type="entry name" value="Homeodomain-like"/>
    <property type="match status" value="2"/>
</dbReference>
<comment type="subcellular location">
    <subcellularLocation>
        <location evidence="5">Endomembrane system</location>
        <topology evidence="5">Single-pass membrane protein</topology>
    </subcellularLocation>
</comment>
<dbReference type="eggNOG" id="KOG0724">
    <property type="taxonomic scope" value="Eukaryota"/>
</dbReference>
<dbReference type="InterPro" id="IPR001005">
    <property type="entry name" value="SANT/Myb"/>
</dbReference>
<evidence type="ECO:0000256" key="3">
    <source>
        <dbReference type="ARBA" id="ARBA00022989"/>
    </source>
</evidence>
<dbReference type="CDD" id="cd00167">
    <property type="entry name" value="SANT"/>
    <property type="match status" value="1"/>
</dbReference>
<dbReference type="Pfam" id="PF00249">
    <property type="entry name" value="Myb_DNA-binding"/>
    <property type="match status" value="1"/>
</dbReference>
<evidence type="ECO:0000313" key="9">
    <source>
        <dbReference type="EMBL" id="EDV26720.1"/>
    </source>
</evidence>
<dbReference type="KEGG" id="tad:TRIADDRAFT_55043"/>
<feature type="region of interest" description="Disordered" evidence="6">
    <location>
        <begin position="135"/>
        <end position="154"/>
    </location>
</feature>
<keyword evidence="10" id="KW-1185">Reference proteome</keyword>
<dbReference type="GeneID" id="6751929"/>
<feature type="domain" description="Myb-like" evidence="8">
    <location>
        <begin position="168"/>
        <end position="222"/>
    </location>
</feature>
<sequence>MDLKRFNSGILIVLLVYGSANTEKSRKKSQAESQTSPCGSQLLCKRLTATVADNVKPEKAPQSNVASSTPAVVKKSPIVNKEWTDNDIVTLSKLMKKYPGGTRHRWETIGEEMNRPSSQVATMAQKMKSSLGKIKSPTVTDKIPNANTPSENDKKEEAEIANITQMGNSEEKISQWSPLQSDQLEEALKEYPEEIEDRWDLISMLVPQKTKEECMSRYLEIGENLKKRHVNNNSNDEDAD</sequence>
<gene>
    <name evidence="9" type="ORF">TRIADDRAFT_55043</name>
</gene>
<dbReference type="InterPro" id="IPR009057">
    <property type="entry name" value="Homeodomain-like_sf"/>
</dbReference>
<protein>
    <recommendedName>
        <fullName evidence="8">Myb-like domain-containing protein</fullName>
    </recommendedName>
</protein>
<dbReference type="InParanoid" id="B3RQM6"/>